<reference evidence="2 3" key="1">
    <citation type="journal article" date="2012" name="Genome Biol.">
        <title>Genome and low-iron response of an oceanic diatom adapted to chronic iron limitation.</title>
        <authorList>
            <person name="Lommer M."/>
            <person name="Specht M."/>
            <person name="Roy A.S."/>
            <person name="Kraemer L."/>
            <person name="Andreson R."/>
            <person name="Gutowska M.A."/>
            <person name="Wolf J."/>
            <person name="Bergner S.V."/>
            <person name="Schilhabel M.B."/>
            <person name="Klostermeier U.C."/>
            <person name="Beiko R.G."/>
            <person name="Rosenstiel P."/>
            <person name="Hippler M."/>
            <person name="Laroche J."/>
        </authorList>
    </citation>
    <scope>NUCLEOTIDE SEQUENCE [LARGE SCALE GENOMIC DNA]</scope>
    <source>
        <strain evidence="2 3">CCMP1005</strain>
    </source>
</reference>
<accession>K0RDU4</accession>
<evidence type="ECO:0000256" key="1">
    <source>
        <dbReference type="SAM" id="MobiDB-lite"/>
    </source>
</evidence>
<dbReference type="EMBL" id="AGNL01041699">
    <property type="protein sequence ID" value="EJK51405.1"/>
    <property type="molecule type" value="Genomic_DNA"/>
</dbReference>
<proteinExistence type="predicted"/>
<feature type="compositionally biased region" description="Basic and acidic residues" evidence="1">
    <location>
        <begin position="1"/>
        <end position="12"/>
    </location>
</feature>
<feature type="region of interest" description="Disordered" evidence="1">
    <location>
        <begin position="79"/>
        <end position="157"/>
    </location>
</feature>
<keyword evidence="3" id="KW-1185">Reference proteome</keyword>
<organism evidence="2 3">
    <name type="scientific">Thalassiosira oceanica</name>
    <name type="common">Marine diatom</name>
    <dbReference type="NCBI Taxonomy" id="159749"/>
    <lineage>
        <taxon>Eukaryota</taxon>
        <taxon>Sar</taxon>
        <taxon>Stramenopiles</taxon>
        <taxon>Ochrophyta</taxon>
        <taxon>Bacillariophyta</taxon>
        <taxon>Coscinodiscophyceae</taxon>
        <taxon>Thalassiosirophycidae</taxon>
        <taxon>Thalassiosirales</taxon>
        <taxon>Thalassiosiraceae</taxon>
        <taxon>Thalassiosira</taxon>
    </lineage>
</organism>
<protein>
    <submittedName>
        <fullName evidence="2">Uncharacterized protein</fullName>
    </submittedName>
</protein>
<feature type="region of interest" description="Disordered" evidence="1">
    <location>
        <begin position="1"/>
        <end position="61"/>
    </location>
</feature>
<gene>
    <name evidence="2" type="ORF">THAOC_29422</name>
</gene>
<comment type="caution">
    <text evidence="2">The sequence shown here is derived from an EMBL/GenBank/DDBJ whole genome shotgun (WGS) entry which is preliminary data.</text>
</comment>
<feature type="non-terminal residue" evidence="2">
    <location>
        <position position="1"/>
    </location>
</feature>
<evidence type="ECO:0000313" key="3">
    <source>
        <dbReference type="Proteomes" id="UP000266841"/>
    </source>
</evidence>
<name>K0RDU4_THAOC</name>
<feature type="compositionally biased region" description="Polar residues" evidence="1">
    <location>
        <begin position="79"/>
        <end position="88"/>
    </location>
</feature>
<dbReference type="Proteomes" id="UP000266841">
    <property type="component" value="Unassembled WGS sequence"/>
</dbReference>
<sequence length="242" mass="26295">RGYIADRPERSHQLGLQLTPPRTSDAAFEVRGRQRRRRERRLTPLHPTTDRGGLSHQEPRPEMFSNHLCQAPALRTPQCRETVSSSGHFSRPRKTCGSADSRAGPEPNNTNNNNADGDSAEPPGPERSGGQATKTGKGRRVDGASLGVAGSKRPERLNPSELAGAMATKALALDTCVVAKGEEIYNQSFDAFFDEDLSTELAARRTKPCYFGAGDCQGTCLHASKKKNPSSLLSTRIRRGES</sequence>
<evidence type="ECO:0000313" key="2">
    <source>
        <dbReference type="EMBL" id="EJK51405.1"/>
    </source>
</evidence>
<dbReference type="AlphaFoldDB" id="K0RDU4"/>